<feature type="domain" description="D-serine dehydratase-like" evidence="3">
    <location>
        <begin position="272"/>
        <end position="369"/>
    </location>
</feature>
<dbReference type="PANTHER" id="PTHR28004:SF2">
    <property type="entry name" value="D-SERINE DEHYDRATASE"/>
    <property type="match status" value="1"/>
</dbReference>
<dbReference type="eggNOG" id="COG3616">
    <property type="taxonomic scope" value="Bacteria"/>
</dbReference>
<dbReference type="OrthoDB" id="9811417at2"/>
<proteinExistence type="inferred from homology"/>
<gene>
    <name evidence="4" type="ordered locus">Cwoe_4878</name>
</gene>
<dbReference type="Pfam" id="PF14031">
    <property type="entry name" value="D-ser_dehydrat"/>
    <property type="match status" value="1"/>
</dbReference>
<dbReference type="GO" id="GO:0008721">
    <property type="term" value="F:D-serine ammonia-lyase activity"/>
    <property type="evidence" value="ECO:0007669"/>
    <property type="project" value="TreeGrafter"/>
</dbReference>
<evidence type="ECO:0000313" key="4">
    <source>
        <dbReference type="EMBL" id="ADB53290.1"/>
    </source>
</evidence>
<dbReference type="InterPro" id="IPR029066">
    <property type="entry name" value="PLP-binding_barrel"/>
</dbReference>
<dbReference type="InterPro" id="IPR001608">
    <property type="entry name" value="Ala_racemase_N"/>
</dbReference>
<dbReference type="Gene3D" id="2.40.37.20">
    <property type="entry name" value="D-serine dehydratase-like domain"/>
    <property type="match status" value="1"/>
</dbReference>
<dbReference type="InterPro" id="IPR051466">
    <property type="entry name" value="D-amino_acid_metab_enzyme"/>
</dbReference>
<dbReference type="Pfam" id="PF01168">
    <property type="entry name" value="Ala_racemase_N"/>
    <property type="match status" value="1"/>
</dbReference>
<dbReference type="InterPro" id="IPR026956">
    <property type="entry name" value="D-ser_dehydrat-like_dom"/>
</dbReference>
<dbReference type="Gene3D" id="3.20.20.10">
    <property type="entry name" value="Alanine racemase"/>
    <property type="match status" value="1"/>
</dbReference>
<dbReference type="PANTHER" id="PTHR28004">
    <property type="entry name" value="ZGC:162816-RELATED"/>
    <property type="match status" value="1"/>
</dbReference>
<dbReference type="KEGG" id="cwo:Cwoe_4878"/>
<dbReference type="GO" id="GO:0036088">
    <property type="term" value="P:D-serine catabolic process"/>
    <property type="evidence" value="ECO:0007669"/>
    <property type="project" value="TreeGrafter"/>
</dbReference>
<comment type="similarity">
    <text evidence="1">Belongs to the DSD1 family.</text>
</comment>
<dbReference type="SUPFAM" id="SSF51419">
    <property type="entry name" value="PLP-binding barrel"/>
    <property type="match status" value="1"/>
</dbReference>
<dbReference type="RefSeq" id="WP_012936341.1">
    <property type="nucleotide sequence ID" value="NC_013739.1"/>
</dbReference>
<dbReference type="Proteomes" id="UP000008229">
    <property type="component" value="Chromosome"/>
</dbReference>
<keyword evidence="5" id="KW-1185">Reference proteome</keyword>
<dbReference type="HOGENOM" id="CLU_031639_2_0_11"/>
<name>D3FB98_CONWI</name>
<reference evidence="5" key="2">
    <citation type="submission" date="2010-01" db="EMBL/GenBank/DDBJ databases">
        <title>The complete genome of Conexibacter woesei DSM 14684.</title>
        <authorList>
            <consortium name="US DOE Joint Genome Institute (JGI-PGF)"/>
            <person name="Lucas S."/>
            <person name="Copeland A."/>
            <person name="Lapidus A."/>
            <person name="Glavina del Rio T."/>
            <person name="Dalin E."/>
            <person name="Tice H."/>
            <person name="Bruce D."/>
            <person name="Goodwin L."/>
            <person name="Pitluck S."/>
            <person name="Kyrpides N."/>
            <person name="Mavromatis K."/>
            <person name="Ivanova N."/>
            <person name="Mikhailova N."/>
            <person name="Chertkov O."/>
            <person name="Brettin T."/>
            <person name="Detter J.C."/>
            <person name="Han C."/>
            <person name="Larimer F."/>
            <person name="Land M."/>
            <person name="Hauser L."/>
            <person name="Markowitz V."/>
            <person name="Cheng J.-F."/>
            <person name="Hugenholtz P."/>
            <person name="Woyke T."/>
            <person name="Wu D."/>
            <person name="Pukall R."/>
            <person name="Steenblock K."/>
            <person name="Schneider S."/>
            <person name="Klenk H.-P."/>
            <person name="Eisen J.A."/>
        </authorList>
    </citation>
    <scope>NUCLEOTIDE SEQUENCE [LARGE SCALE GENOMIC DNA]</scope>
    <source>
        <strain evidence="5">DSM 14684 / CIP 108061 / JCM 11494 / NBRC 100937 / ID131577</strain>
    </source>
</reference>
<evidence type="ECO:0000259" key="3">
    <source>
        <dbReference type="SMART" id="SM01119"/>
    </source>
</evidence>
<evidence type="ECO:0000256" key="2">
    <source>
        <dbReference type="ARBA" id="ARBA00023239"/>
    </source>
</evidence>
<organism evidence="4 5">
    <name type="scientific">Conexibacter woesei (strain DSM 14684 / CCUG 47730 / CIP 108061 / JCM 11494 / NBRC 100937 / ID131577)</name>
    <dbReference type="NCBI Taxonomy" id="469383"/>
    <lineage>
        <taxon>Bacteria</taxon>
        <taxon>Bacillati</taxon>
        <taxon>Actinomycetota</taxon>
        <taxon>Thermoleophilia</taxon>
        <taxon>Solirubrobacterales</taxon>
        <taxon>Conexibacteraceae</taxon>
        <taxon>Conexibacter</taxon>
    </lineage>
</organism>
<protein>
    <submittedName>
        <fullName evidence="4">Alanine racemase domain protein</fullName>
    </submittedName>
</protein>
<dbReference type="InterPro" id="IPR042208">
    <property type="entry name" value="D-ser_dehydrat-like_sf"/>
</dbReference>
<reference evidence="4 5" key="1">
    <citation type="journal article" date="2010" name="Stand. Genomic Sci.">
        <title>Complete genome sequence of Conexibacter woesei type strain (ID131577).</title>
        <authorList>
            <person name="Pukall R."/>
            <person name="Lapidus A."/>
            <person name="Glavina Del Rio T."/>
            <person name="Copeland A."/>
            <person name="Tice H."/>
            <person name="Cheng J.-F."/>
            <person name="Lucas S."/>
            <person name="Chen F."/>
            <person name="Nolan M."/>
            <person name="Bruce D."/>
            <person name="Goodwin L."/>
            <person name="Pitluck S."/>
            <person name="Mavromatis K."/>
            <person name="Ivanova N."/>
            <person name="Ovchinnikova G."/>
            <person name="Pati A."/>
            <person name="Chen A."/>
            <person name="Palaniappan K."/>
            <person name="Land M."/>
            <person name="Hauser L."/>
            <person name="Chang Y.-J."/>
            <person name="Jeffries C.D."/>
            <person name="Chain P."/>
            <person name="Meincke L."/>
            <person name="Sims D."/>
            <person name="Brettin T."/>
            <person name="Detter J.C."/>
            <person name="Rohde M."/>
            <person name="Goeker M."/>
            <person name="Bristow J."/>
            <person name="Eisen J.A."/>
            <person name="Markowitz V."/>
            <person name="Kyrpides N.C."/>
            <person name="Klenk H.-P."/>
            <person name="Hugenholtz P."/>
        </authorList>
    </citation>
    <scope>NUCLEOTIDE SEQUENCE [LARGE SCALE GENOMIC DNA]</scope>
    <source>
        <strain evidence="5">DSM 14684 / CIP 108061 / JCM 11494 / NBRC 100937 / ID131577</strain>
    </source>
</reference>
<dbReference type="SMART" id="SM01119">
    <property type="entry name" value="D-ser_dehydrat"/>
    <property type="match status" value="1"/>
</dbReference>
<accession>D3FB98</accession>
<evidence type="ECO:0000313" key="5">
    <source>
        <dbReference type="Proteomes" id="UP000008229"/>
    </source>
</evidence>
<keyword evidence="2" id="KW-0456">Lyase</keyword>
<dbReference type="EMBL" id="CP001854">
    <property type="protein sequence ID" value="ADB53290.1"/>
    <property type="molecule type" value="Genomic_DNA"/>
</dbReference>
<sequence length="386" mass="39299">MIGQPVAELETPAVVVDLGALERNVARAGAYAREHGLALWPHLKTHKTVAVAERQRAAGVAGFTAAKTTEAERFAAHGLGPLLLHYPVFGAAKWERLAAVAGEAPLTVALDSLAAAEGLDRALRARGTSAELLIELDVGMRRTGVADAAAALALAEGVERFGGSGGGGGAGGAGAGGVAGAGLRIAGISCYPGHVRGTLEQVRAGLAEVDVRLRAAREALLAAGIRCDRVSGGSTASLFLSHETCMTEVRAGNYVFLDRSEARGAWTAEDSALHVHATVVSTSVPGRAVLDSGSKTLGEAGPPAGLTGWGTVVGAPGAEIVALNEEHAVCELAGGAADAGAWRVGDRVAVIPNHVCTCVNLHDRLYAARDGVVEEVWPLIARGAVR</sequence>
<dbReference type="AlphaFoldDB" id="D3FB98"/>
<evidence type="ECO:0000256" key="1">
    <source>
        <dbReference type="ARBA" id="ARBA00005323"/>
    </source>
</evidence>
<dbReference type="STRING" id="469383.Cwoe_4878"/>